<comment type="caution">
    <text evidence="2">The sequence shown here is derived from an EMBL/GenBank/DDBJ whole genome shotgun (WGS) entry which is preliminary data.</text>
</comment>
<evidence type="ECO:0000313" key="3">
    <source>
        <dbReference type="Proteomes" id="UP001205105"/>
    </source>
</evidence>
<keyword evidence="1" id="KW-0732">Signal</keyword>
<feature type="chain" id="PRO_5042156121" evidence="1">
    <location>
        <begin position="25"/>
        <end position="239"/>
    </location>
</feature>
<evidence type="ECO:0000256" key="1">
    <source>
        <dbReference type="SAM" id="SignalP"/>
    </source>
</evidence>
<dbReference type="EMBL" id="JADXDR010000209">
    <property type="protein sequence ID" value="KAI7836019.1"/>
    <property type="molecule type" value="Genomic_DNA"/>
</dbReference>
<name>A0AAD5DH14_9CHLO</name>
<feature type="signal peptide" evidence="1">
    <location>
        <begin position="1"/>
        <end position="24"/>
    </location>
</feature>
<proteinExistence type="predicted"/>
<keyword evidence="3" id="KW-1185">Reference proteome</keyword>
<reference evidence="2" key="1">
    <citation type="submission" date="2020-11" db="EMBL/GenBank/DDBJ databases">
        <title>Chlorella ohadii genome sequencing and assembly.</title>
        <authorList>
            <person name="Murik O."/>
            <person name="Treves H."/>
            <person name="Kedem I."/>
            <person name="Shotland Y."/>
            <person name="Kaplan A."/>
        </authorList>
    </citation>
    <scope>NUCLEOTIDE SEQUENCE</scope>
    <source>
        <strain evidence="2">1</strain>
    </source>
</reference>
<gene>
    <name evidence="2" type="ORF">COHA_010103</name>
</gene>
<accession>A0AAD5DH14</accession>
<organism evidence="2 3">
    <name type="scientific">Chlorella ohadii</name>
    <dbReference type="NCBI Taxonomy" id="2649997"/>
    <lineage>
        <taxon>Eukaryota</taxon>
        <taxon>Viridiplantae</taxon>
        <taxon>Chlorophyta</taxon>
        <taxon>core chlorophytes</taxon>
        <taxon>Trebouxiophyceae</taxon>
        <taxon>Chlorellales</taxon>
        <taxon>Chlorellaceae</taxon>
        <taxon>Chlorella clade</taxon>
        <taxon>Chlorella</taxon>
    </lineage>
</organism>
<protein>
    <submittedName>
        <fullName evidence="2">Uncharacterized protein</fullName>
    </submittedName>
</protein>
<sequence length="239" mass="24520">MKVQRSLILAALVVLLASAAPAQAGIFDSIADGLGNAASAVGNAVTGAANAVAGAATDAWDKVSGWSEDAWNKTKDTFVGAYQWTECKAVDVAGIDLDACWSAPPSNPCTEACKAAVDKMPQDCLNRIMTQVVNDGNEASIARLEAQFSACNVTFNILPADVTVPLFDNSIVGCETVDFAAVNATACETALDSSNADCPEECASALGQLPAECISGVTARNATTPAEVLLDALCLNQLS</sequence>
<evidence type="ECO:0000313" key="2">
    <source>
        <dbReference type="EMBL" id="KAI7836019.1"/>
    </source>
</evidence>
<dbReference type="AlphaFoldDB" id="A0AAD5DH14"/>
<dbReference type="Proteomes" id="UP001205105">
    <property type="component" value="Unassembled WGS sequence"/>
</dbReference>